<feature type="binding site" evidence="6">
    <location>
        <position position="179"/>
    </location>
    <ligand>
        <name>S-adenosyl-L-methionine</name>
        <dbReference type="ChEBI" id="CHEBI:59789"/>
    </ligand>
</feature>
<dbReference type="GO" id="GO:0005840">
    <property type="term" value="C:ribosome"/>
    <property type="evidence" value="ECO:0007669"/>
    <property type="project" value="UniProtKB-KW"/>
</dbReference>
<accession>A0ABY3PTB0</accession>
<keyword evidence="5 6" id="KW-0949">S-adenosyl-L-methionine</keyword>
<keyword evidence="4 6" id="KW-0808">Transferase</keyword>
<protein>
    <recommendedName>
        <fullName evidence="6">Ribosomal protein L11 methyltransferase</fullName>
        <shortName evidence="6">L11 Mtase</shortName>
        <ecNumber evidence="6">2.1.1.-</ecNumber>
    </recommendedName>
</protein>
<feature type="binding site" evidence="6">
    <location>
        <position position="137"/>
    </location>
    <ligand>
        <name>S-adenosyl-L-methionine</name>
        <dbReference type="ChEBI" id="CHEBI:59789"/>
    </ligand>
</feature>
<dbReference type="GO" id="GO:0008168">
    <property type="term" value="F:methyltransferase activity"/>
    <property type="evidence" value="ECO:0007669"/>
    <property type="project" value="UniProtKB-KW"/>
</dbReference>
<evidence type="ECO:0000256" key="1">
    <source>
        <dbReference type="ARBA" id="ARBA00009741"/>
    </source>
</evidence>
<dbReference type="RefSeq" id="WP_230844077.1">
    <property type="nucleotide sequence ID" value="NZ_CP063845.1"/>
</dbReference>
<dbReference type="InterPro" id="IPR050078">
    <property type="entry name" value="Ribosomal_L11_MeTrfase_PrmA"/>
</dbReference>
<name>A0ABY3PTB0_9CYAN</name>
<dbReference type="HAMAP" id="MF_00735">
    <property type="entry name" value="Methyltr_PrmA"/>
    <property type="match status" value="1"/>
</dbReference>
<evidence type="ECO:0000256" key="2">
    <source>
        <dbReference type="ARBA" id="ARBA00022490"/>
    </source>
</evidence>
<dbReference type="GO" id="GO:0032259">
    <property type="term" value="P:methylation"/>
    <property type="evidence" value="ECO:0007669"/>
    <property type="project" value="UniProtKB-KW"/>
</dbReference>
<dbReference type="Proteomes" id="UP001054846">
    <property type="component" value="Chromosome"/>
</dbReference>
<dbReference type="EMBL" id="CP063845">
    <property type="protein sequence ID" value="UFP96742.1"/>
    <property type="molecule type" value="Genomic_DNA"/>
</dbReference>
<sequence>MADLWQVQVETAADGADGEVEETLYWYLTELGLPHVERQILGERLVLRGYLSGETPEGVLQRWRENVGERLSEKAEIGWRAAERRDWQKSWREHWRPIFVGERLVIWPVWLPDPPGDRLVIPLDPGMAFGTGEHATTRLCLRALESVPHLGIFADVGCGSGVLTVAALKLGAGRGWAVDTDDLAVASTRKNLQINGLQERAAVAHGSTEQLSGPLDGVVSNILAEVIADLAPEFRRLVRSGGWGIFSGLLLTQAPRVVEALAGQGFELSETLSEGDWACLVGRFSAERFRSAGS</sequence>
<evidence type="ECO:0000313" key="7">
    <source>
        <dbReference type="EMBL" id="UFP96742.1"/>
    </source>
</evidence>
<dbReference type="SUPFAM" id="SSF53335">
    <property type="entry name" value="S-adenosyl-L-methionine-dependent methyltransferases"/>
    <property type="match status" value="1"/>
</dbReference>
<dbReference type="PANTHER" id="PTHR43648:SF1">
    <property type="entry name" value="ELECTRON TRANSFER FLAVOPROTEIN BETA SUBUNIT LYSINE METHYLTRANSFERASE"/>
    <property type="match status" value="1"/>
</dbReference>
<keyword evidence="8" id="KW-1185">Reference proteome</keyword>
<dbReference type="CDD" id="cd02440">
    <property type="entry name" value="AdoMet_MTases"/>
    <property type="match status" value="1"/>
</dbReference>
<dbReference type="NCBIfam" id="TIGR00406">
    <property type="entry name" value="prmA"/>
    <property type="match status" value="1"/>
</dbReference>
<dbReference type="PANTHER" id="PTHR43648">
    <property type="entry name" value="ELECTRON TRANSFER FLAVOPROTEIN BETA SUBUNIT LYSINE METHYLTRANSFERASE"/>
    <property type="match status" value="1"/>
</dbReference>
<keyword evidence="7" id="KW-0689">Ribosomal protein</keyword>
<proteinExistence type="inferred from homology"/>
<reference evidence="7 8" key="1">
    <citation type="journal article" date="2021" name="Genome Biol. Evol.">
        <title>Complete Genome Sequencing of a Novel Gloeobacter Species from a Waterfall Cave in Mexico.</title>
        <authorList>
            <person name="Saw J.H."/>
            <person name="Cardona T."/>
            <person name="Montejano G."/>
        </authorList>
    </citation>
    <scope>NUCLEOTIDE SEQUENCE [LARGE SCALE GENOMIC DNA]</scope>
    <source>
        <strain evidence="7">MG652769</strain>
    </source>
</reference>
<dbReference type="Gene3D" id="3.40.50.150">
    <property type="entry name" value="Vaccinia Virus protein VP39"/>
    <property type="match status" value="1"/>
</dbReference>
<feature type="binding site" evidence="6">
    <location>
        <position position="221"/>
    </location>
    <ligand>
        <name>S-adenosyl-L-methionine</name>
        <dbReference type="ChEBI" id="CHEBI:59789"/>
    </ligand>
</feature>
<dbReference type="EC" id="2.1.1.-" evidence="6"/>
<comment type="function">
    <text evidence="6">Methylates ribosomal protein L11.</text>
</comment>
<comment type="catalytic activity">
    <reaction evidence="6">
        <text>L-lysyl-[protein] + 3 S-adenosyl-L-methionine = N(6),N(6),N(6)-trimethyl-L-lysyl-[protein] + 3 S-adenosyl-L-homocysteine + 3 H(+)</text>
        <dbReference type="Rhea" id="RHEA:54192"/>
        <dbReference type="Rhea" id="RHEA-COMP:9752"/>
        <dbReference type="Rhea" id="RHEA-COMP:13826"/>
        <dbReference type="ChEBI" id="CHEBI:15378"/>
        <dbReference type="ChEBI" id="CHEBI:29969"/>
        <dbReference type="ChEBI" id="CHEBI:57856"/>
        <dbReference type="ChEBI" id="CHEBI:59789"/>
        <dbReference type="ChEBI" id="CHEBI:61961"/>
    </reaction>
</comment>
<gene>
    <name evidence="6 7" type="primary">prmA</name>
    <name evidence="7" type="ORF">ISF26_11245</name>
</gene>
<evidence type="ECO:0000256" key="3">
    <source>
        <dbReference type="ARBA" id="ARBA00022603"/>
    </source>
</evidence>
<evidence type="ECO:0000256" key="4">
    <source>
        <dbReference type="ARBA" id="ARBA00022679"/>
    </source>
</evidence>
<evidence type="ECO:0000256" key="6">
    <source>
        <dbReference type="HAMAP-Rule" id="MF_00735"/>
    </source>
</evidence>
<comment type="subcellular location">
    <subcellularLocation>
        <location evidence="6">Cytoplasm</location>
    </subcellularLocation>
</comment>
<comment type="similarity">
    <text evidence="1 6">Belongs to the methyltransferase superfamily. PrmA family.</text>
</comment>
<dbReference type="InterPro" id="IPR004498">
    <property type="entry name" value="Ribosomal_PrmA_MeTrfase"/>
</dbReference>
<dbReference type="InterPro" id="IPR029063">
    <property type="entry name" value="SAM-dependent_MTases_sf"/>
</dbReference>
<evidence type="ECO:0000256" key="5">
    <source>
        <dbReference type="ARBA" id="ARBA00022691"/>
    </source>
</evidence>
<keyword evidence="2 6" id="KW-0963">Cytoplasm</keyword>
<feature type="binding site" evidence="6">
    <location>
        <position position="157"/>
    </location>
    <ligand>
        <name>S-adenosyl-L-methionine</name>
        <dbReference type="ChEBI" id="CHEBI:59789"/>
    </ligand>
</feature>
<keyword evidence="3 6" id="KW-0489">Methyltransferase</keyword>
<keyword evidence="7" id="KW-0687">Ribonucleoprotein</keyword>
<evidence type="ECO:0000313" key="8">
    <source>
        <dbReference type="Proteomes" id="UP001054846"/>
    </source>
</evidence>
<dbReference type="Pfam" id="PF06325">
    <property type="entry name" value="PrmA"/>
    <property type="match status" value="1"/>
</dbReference>
<organism evidence="7 8">
    <name type="scientific">Gloeobacter morelensis MG652769</name>
    <dbReference type="NCBI Taxonomy" id="2781736"/>
    <lineage>
        <taxon>Bacteria</taxon>
        <taxon>Bacillati</taxon>
        <taxon>Cyanobacteriota</taxon>
        <taxon>Cyanophyceae</taxon>
        <taxon>Gloeobacterales</taxon>
        <taxon>Gloeobacteraceae</taxon>
        <taxon>Gloeobacter</taxon>
        <taxon>Gloeobacter morelensis</taxon>
    </lineage>
</organism>